<evidence type="ECO:0000313" key="1">
    <source>
        <dbReference type="EMBL" id="CAD8117108.1"/>
    </source>
</evidence>
<reference evidence="1" key="1">
    <citation type="submission" date="2021-01" db="EMBL/GenBank/DDBJ databases">
        <authorList>
            <consortium name="Genoscope - CEA"/>
            <person name="William W."/>
        </authorList>
    </citation>
    <scope>NUCLEOTIDE SEQUENCE</scope>
</reference>
<accession>A0A8S1QM70</accession>
<gene>
    <name evidence="1" type="ORF">PSON_ATCC_30995.1.T1130005</name>
</gene>
<protein>
    <submittedName>
        <fullName evidence="1">Uncharacterized protein</fullName>
    </submittedName>
</protein>
<dbReference type="EMBL" id="CAJJDN010000113">
    <property type="protein sequence ID" value="CAD8117108.1"/>
    <property type="molecule type" value="Genomic_DNA"/>
</dbReference>
<organism evidence="1 2">
    <name type="scientific">Paramecium sonneborni</name>
    <dbReference type="NCBI Taxonomy" id="65129"/>
    <lineage>
        <taxon>Eukaryota</taxon>
        <taxon>Sar</taxon>
        <taxon>Alveolata</taxon>
        <taxon>Ciliophora</taxon>
        <taxon>Intramacronucleata</taxon>
        <taxon>Oligohymenophorea</taxon>
        <taxon>Peniculida</taxon>
        <taxon>Parameciidae</taxon>
        <taxon>Paramecium</taxon>
    </lineage>
</organism>
<dbReference type="PANTHER" id="PTHR33706:SF1">
    <property type="entry name" value="TPR REPEAT PROTEIN"/>
    <property type="match status" value="1"/>
</dbReference>
<dbReference type="PANTHER" id="PTHR33706">
    <property type="entry name" value="MORN VARIANT REPEAT PROTEIN"/>
    <property type="match status" value="1"/>
</dbReference>
<proteinExistence type="predicted"/>
<comment type="caution">
    <text evidence="1">The sequence shown here is derived from an EMBL/GenBank/DDBJ whole genome shotgun (WGS) entry which is preliminary data.</text>
</comment>
<evidence type="ECO:0000313" key="2">
    <source>
        <dbReference type="Proteomes" id="UP000692954"/>
    </source>
</evidence>
<sequence length="188" mass="22278">MNSQGLNFEISSNLIPWSEGIEEVEIKKKNLFNNILVKEKIEINLTQDNKIIYLKDGAILKIENRLIIIQIQKYYLVWNRQNIFFGKVKVDQMLLFAFWNGEEMVKVKGYYIDVMKQGYWIELIKNYWIKAQVLKVGILNDDLKIGMWNYIYKNYNINGGQYNNQGKKIGKWIELSEVFGDCNQVTFN</sequence>
<dbReference type="AlphaFoldDB" id="A0A8S1QM70"/>
<name>A0A8S1QM70_9CILI</name>
<keyword evidence="2" id="KW-1185">Reference proteome</keyword>
<dbReference type="Proteomes" id="UP000692954">
    <property type="component" value="Unassembled WGS sequence"/>
</dbReference>